<proteinExistence type="predicted"/>
<evidence type="ECO:0000313" key="2">
    <source>
        <dbReference type="EMBL" id="MCP2729318.1"/>
    </source>
</evidence>
<dbReference type="AlphaFoldDB" id="A0AAE3GT57"/>
<organism evidence="2 3">
    <name type="scientific">Limnofasciculus baicalensis BBK-W-15</name>
    <dbReference type="NCBI Taxonomy" id="2699891"/>
    <lineage>
        <taxon>Bacteria</taxon>
        <taxon>Bacillati</taxon>
        <taxon>Cyanobacteriota</taxon>
        <taxon>Cyanophyceae</taxon>
        <taxon>Coleofasciculales</taxon>
        <taxon>Coleofasciculaceae</taxon>
        <taxon>Limnofasciculus</taxon>
        <taxon>Limnofasciculus baicalensis</taxon>
    </lineage>
</organism>
<evidence type="ECO:0000313" key="3">
    <source>
        <dbReference type="Proteomes" id="UP001204953"/>
    </source>
</evidence>
<dbReference type="Pfam" id="PF13274">
    <property type="entry name" value="SocA_Panacea"/>
    <property type="match status" value="1"/>
</dbReference>
<gene>
    <name evidence="2" type="ORF">NJ959_12715</name>
</gene>
<reference evidence="2" key="1">
    <citation type="submission" date="2022-06" db="EMBL/GenBank/DDBJ databases">
        <title>New cyanobacteria of genus Symplocastrum in benthos of Lake Baikal.</title>
        <authorList>
            <person name="Sorokovikova E."/>
            <person name="Tikhonova I."/>
            <person name="Krasnopeev A."/>
            <person name="Evseev P."/>
            <person name="Gladkikh A."/>
            <person name="Belykh O."/>
        </authorList>
    </citation>
    <scope>NUCLEOTIDE SEQUENCE</scope>
    <source>
        <strain evidence="2">BBK-W-15</strain>
    </source>
</reference>
<accession>A0AAE3GT57</accession>
<sequence length="118" mass="13230">MTQAPSKKTEDRVTVNSPVWQKLEQIAEQFNLSVSKLLENIANGQLKVVGVQGNLEILSDGDIANFFIWLGAQTNVEINAYKLQKLLYYAQAWHLGIYGTPLFKSDFQAWVHGPIIPA</sequence>
<keyword evidence="3" id="KW-1185">Reference proteome</keyword>
<dbReference type="EMBL" id="JAMZMM010000107">
    <property type="protein sequence ID" value="MCP2729318.1"/>
    <property type="molecule type" value="Genomic_DNA"/>
</dbReference>
<name>A0AAE3GT57_9CYAN</name>
<dbReference type="RefSeq" id="WP_254012103.1">
    <property type="nucleotide sequence ID" value="NZ_JAMZMM010000107.1"/>
</dbReference>
<dbReference type="InterPro" id="IPR025272">
    <property type="entry name" value="SocA_Panacea"/>
</dbReference>
<dbReference type="Proteomes" id="UP001204953">
    <property type="component" value="Unassembled WGS sequence"/>
</dbReference>
<comment type="caution">
    <text evidence="2">The sequence shown here is derived from an EMBL/GenBank/DDBJ whole genome shotgun (WGS) entry which is preliminary data.</text>
</comment>
<evidence type="ECO:0000259" key="1">
    <source>
        <dbReference type="Pfam" id="PF13274"/>
    </source>
</evidence>
<protein>
    <submittedName>
        <fullName evidence="2">DUF4065 domain-containing protein</fullName>
    </submittedName>
</protein>
<feature type="domain" description="Antitoxin SocA-like Panacea" evidence="1">
    <location>
        <begin position="83"/>
        <end position="117"/>
    </location>
</feature>